<evidence type="ECO:0000313" key="11">
    <source>
        <dbReference type="Proteomes" id="UP000887566"/>
    </source>
</evidence>
<reference evidence="12" key="1">
    <citation type="submission" date="2022-11" db="UniProtKB">
        <authorList>
            <consortium name="WormBaseParasite"/>
        </authorList>
    </citation>
    <scope>IDENTIFICATION</scope>
</reference>
<dbReference type="AlphaFoldDB" id="A0A914X601"/>
<comment type="similarity">
    <text evidence="3">Belongs to the peptidase S9C family.</text>
</comment>
<evidence type="ECO:0000259" key="10">
    <source>
        <dbReference type="Pfam" id="PF19283"/>
    </source>
</evidence>
<evidence type="ECO:0000256" key="7">
    <source>
        <dbReference type="ARBA" id="ARBA00022490"/>
    </source>
</evidence>
<dbReference type="Pfam" id="PF00326">
    <property type="entry name" value="Peptidase_S9"/>
    <property type="match status" value="1"/>
</dbReference>
<evidence type="ECO:0000256" key="5">
    <source>
        <dbReference type="ARBA" id="ARBA00012917"/>
    </source>
</evidence>
<dbReference type="PANTHER" id="PTHR42776">
    <property type="entry name" value="SERINE PEPTIDASE S9 FAMILY MEMBER"/>
    <property type="match status" value="1"/>
</dbReference>
<evidence type="ECO:0000259" key="9">
    <source>
        <dbReference type="Pfam" id="PF00326"/>
    </source>
</evidence>
<dbReference type="InterPro" id="IPR045550">
    <property type="entry name" value="AARE_N"/>
</dbReference>
<keyword evidence="8" id="KW-0378">Hydrolase</keyword>
<dbReference type="GO" id="GO:0008242">
    <property type="term" value="F:omega peptidase activity"/>
    <property type="evidence" value="ECO:0007669"/>
    <property type="project" value="UniProtKB-EC"/>
</dbReference>
<evidence type="ECO:0000256" key="4">
    <source>
        <dbReference type="ARBA" id="ARBA00011881"/>
    </source>
</evidence>
<dbReference type="FunFam" id="3.40.50.1820:FF:000043">
    <property type="entry name" value="acylamino-acid-releasing enzyme"/>
    <property type="match status" value="1"/>
</dbReference>
<evidence type="ECO:0000256" key="8">
    <source>
        <dbReference type="ARBA" id="ARBA00022801"/>
    </source>
</evidence>
<dbReference type="EC" id="3.4.19.1" evidence="5"/>
<evidence type="ECO:0000313" key="12">
    <source>
        <dbReference type="WBParaSite" id="PSAMB.scaffold6154size10058.g27988.t1"/>
    </source>
</evidence>
<dbReference type="PANTHER" id="PTHR42776:SF4">
    <property type="entry name" value="ACYLAMINO-ACID-RELEASING ENZYME"/>
    <property type="match status" value="1"/>
</dbReference>
<dbReference type="Proteomes" id="UP000887566">
    <property type="component" value="Unplaced"/>
</dbReference>
<dbReference type="Gene3D" id="3.40.50.1820">
    <property type="entry name" value="alpha/beta hydrolase"/>
    <property type="match status" value="1"/>
</dbReference>
<evidence type="ECO:0000256" key="1">
    <source>
        <dbReference type="ARBA" id="ARBA00000721"/>
    </source>
</evidence>
<evidence type="ECO:0000256" key="2">
    <source>
        <dbReference type="ARBA" id="ARBA00004496"/>
    </source>
</evidence>
<protein>
    <recommendedName>
        <fullName evidence="6">Acylamino-acid-releasing enzyme</fullName>
        <ecNumber evidence="5">3.4.19.1</ecNumber>
    </recommendedName>
</protein>
<accession>A0A914X601</accession>
<proteinExistence type="inferred from homology"/>
<comment type="subcellular location">
    <subcellularLocation>
        <location evidence="2">Cytoplasm</location>
    </subcellularLocation>
</comment>
<organism evidence="11 12">
    <name type="scientific">Plectus sambesii</name>
    <dbReference type="NCBI Taxonomy" id="2011161"/>
    <lineage>
        <taxon>Eukaryota</taxon>
        <taxon>Metazoa</taxon>
        <taxon>Ecdysozoa</taxon>
        <taxon>Nematoda</taxon>
        <taxon>Chromadorea</taxon>
        <taxon>Plectida</taxon>
        <taxon>Plectina</taxon>
        <taxon>Plectoidea</taxon>
        <taxon>Plectidae</taxon>
        <taxon>Plectus</taxon>
    </lineage>
</organism>
<keyword evidence="11" id="KW-1185">Reference proteome</keyword>
<dbReference type="InterPro" id="IPR001375">
    <property type="entry name" value="Peptidase_S9_cat"/>
</dbReference>
<feature type="domain" description="Acylamino-acid-releasing enzyme N-terminal" evidence="10">
    <location>
        <begin position="131"/>
        <end position="444"/>
    </location>
</feature>
<dbReference type="GO" id="GO:0004252">
    <property type="term" value="F:serine-type endopeptidase activity"/>
    <property type="evidence" value="ECO:0007669"/>
    <property type="project" value="TreeGrafter"/>
</dbReference>
<dbReference type="Pfam" id="PF19283">
    <property type="entry name" value="APEH_N"/>
    <property type="match status" value="1"/>
</dbReference>
<evidence type="ECO:0000256" key="6">
    <source>
        <dbReference type="ARBA" id="ARBA00018421"/>
    </source>
</evidence>
<dbReference type="GO" id="GO:0005737">
    <property type="term" value="C:cytoplasm"/>
    <property type="evidence" value="ECO:0007669"/>
    <property type="project" value="UniProtKB-SubCell"/>
</dbReference>
<dbReference type="WBParaSite" id="PSAMB.scaffold6154size10058.g27988.t1">
    <property type="protein sequence ID" value="PSAMB.scaffold6154size10058.g27988.t1"/>
    <property type="gene ID" value="PSAMB.scaffold6154size10058.g27988"/>
</dbReference>
<keyword evidence="7" id="KW-0963">Cytoplasm</keyword>
<dbReference type="InterPro" id="IPR029058">
    <property type="entry name" value="AB_hydrolase_fold"/>
</dbReference>
<evidence type="ECO:0000256" key="3">
    <source>
        <dbReference type="ARBA" id="ARBA00010040"/>
    </source>
</evidence>
<dbReference type="SUPFAM" id="SSF82171">
    <property type="entry name" value="DPP6 N-terminal domain-like"/>
    <property type="match status" value="1"/>
</dbReference>
<dbReference type="SUPFAM" id="SSF53474">
    <property type="entry name" value="alpha/beta-Hydrolases"/>
    <property type="match status" value="1"/>
</dbReference>
<comment type="catalytic activity">
    <reaction evidence="1">
        <text>Cleavage of an N-acetyl or N-formyl amino acid from the N-terminus of a polypeptide.</text>
        <dbReference type="EC" id="3.4.19.1"/>
    </reaction>
</comment>
<name>A0A914X601_9BILA</name>
<sequence>MSNESLERLKDLYQDISQIPIPLAGRIHGSNDSSLIKIASVWGNRSVPLKKVVKTQRLAVASLKDKDNIELIGETALPLTSTDSQPTAYSETDSKVANLITIPDGKDQKQYIKVYDLVEQIEVCCVDVSALKKHGKIHGSGEFGGLKWSNGEGHLMYVAEKHVKTAQYFDADLDWSNEEKFQEANVGEKFKFKESWGEQMFEVKMPVVCIMDIPSGNITVLEGLPEDVSPAQPIWAPNDEGVVFIGVQNDPFKLGKIYCNNRRSTLYYYDLKTAQLTALSDENVALDGPRFSTDKTKLIYFQRRTGGPHESGVKLMLVSWSNLKRRVLVDTVDTPTDKSTFPGFYGARFVGLAERCFAKDNSRVVLGSVWRSTTELIVVDVDTGNVTRLTNNGNVHGCWTVLDVVNDVVLATVSAPNRPPAMLVGILPAKGKEGEIIWKRLNESKAAEQRQLLQFHWTIVGFRRDDEKHPSQQYEGVLMMPTEGKNLPLLVNPHGGPHSTSLASWQHREITTLLNLGYAVLSVNYRGSLGFGEDFLNALPGNVGDLDVKDVQHAVETILDAESRLDRNKVVLFGGSHGGFLVSHLIGQYPDFYKACVALNPVLNMLAMFEISDIPDWCIVESCGEEMDDVKSLTSTQRQRMFDQSPIAHVEKVKTPYLLLNGEKDLRVAPHFLAFRRNLKARNIPCEVLTYPDSNHPLEEVDVESDFVINSVRWFEKYIN</sequence>
<feature type="domain" description="Peptidase S9 prolyl oligopeptidase catalytic" evidence="9">
    <location>
        <begin position="509"/>
        <end position="719"/>
    </location>
</feature>
<dbReference type="GO" id="GO:0006508">
    <property type="term" value="P:proteolysis"/>
    <property type="evidence" value="ECO:0007669"/>
    <property type="project" value="InterPro"/>
</dbReference>
<dbReference type="InterPro" id="IPR011042">
    <property type="entry name" value="6-blade_b-propeller_TolB-like"/>
</dbReference>
<comment type="subunit">
    <text evidence="4">Homotetramer.</text>
</comment>
<dbReference type="Gene3D" id="2.120.10.30">
    <property type="entry name" value="TolB, C-terminal domain"/>
    <property type="match status" value="1"/>
</dbReference>